<evidence type="ECO:0000256" key="1">
    <source>
        <dbReference type="SAM" id="Phobius"/>
    </source>
</evidence>
<keyword evidence="3" id="KW-1185">Reference proteome</keyword>
<evidence type="ECO:0000313" key="2">
    <source>
        <dbReference type="Ensembl" id="ENSPTRP00000080503.1"/>
    </source>
</evidence>
<keyword evidence="1" id="KW-0472">Membrane</keyword>
<feature type="transmembrane region" description="Helical" evidence="1">
    <location>
        <begin position="20"/>
        <end position="37"/>
    </location>
</feature>
<dbReference type="AlphaFoldDB" id="A0A2I3SU69"/>
<dbReference type="Ensembl" id="ENSPTRT00000080361.1">
    <property type="protein sequence ID" value="ENSPTRP00000080503.1"/>
    <property type="gene ID" value="ENSPTRG00000045941.1"/>
</dbReference>
<reference evidence="2" key="2">
    <citation type="submission" date="2025-08" db="UniProtKB">
        <authorList>
            <consortium name="Ensembl"/>
        </authorList>
    </citation>
    <scope>IDENTIFICATION</scope>
</reference>
<proteinExistence type="predicted"/>
<dbReference type="Proteomes" id="UP000002277">
    <property type="component" value="Chromosome 16"/>
</dbReference>
<organism evidence="2 3">
    <name type="scientific">Pan troglodytes</name>
    <name type="common">Chimpanzee</name>
    <dbReference type="NCBI Taxonomy" id="9598"/>
    <lineage>
        <taxon>Eukaryota</taxon>
        <taxon>Metazoa</taxon>
        <taxon>Chordata</taxon>
        <taxon>Craniata</taxon>
        <taxon>Vertebrata</taxon>
        <taxon>Euteleostomi</taxon>
        <taxon>Mammalia</taxon>
        <taxon>Eutheria</taxon>
        <taxon>Euarchontoglires</taxon>
        <taxon>Primates</taxon>
        <taxon>Haplorrhini</taxon>
        <taxon>Catarrhini</taxon>
        <taxon>Hominidae</taxon>
        <taxon>Pan</taxon>
    </lineage>
</organism>
<dbReference type="Bgee" id="ENSPTRG00000045941">
    <property type="expression patterns" value="Expressed in pituitary gland and 20 other cell types or tissues"/>
</dbReference>
<evidence type="ECO:0000313" key="3">
    <source>
        <dbReference type="Proteomes" id="UP000002277"/>
    </source>
</evidence>
<dbReference type="EMBL" id="AACZ04047863">
    <property type="status" value="NOT_ANNOTATED_CDS"/>
    <property type="molecule type" value="Genomic_DNA"/>
</dbReference>
<accession>A0A2I3SU69</accession>
<name>A0A2I3SU69_PANTR</name>
<keyword evidence="1" id="KW-1133">Transmembrane helix</keyword>
<dbReference type="InParanoid" id="A0A2I3SU69"/>
<reference evidence="2 3" key="1">
    <citation type="journal article" date="2005" name="Nature">
        <title>Initial sequence of the chimpanzee genome and comparison with the human genome.</title>
        <authorList>
            <consortium name="Chimpanzee sequencing and analysis consortium"/>
        </authorList>
    </citation>
    <scope>NUCLEOTIDE SEQUENCE [LARGE SCALE GENOMIC DNA]</scope>
</reference>
<feature type="transmembrane region" description="Helical" evidence="1">
    <location>
        <begin position="44"/>
        <end position="63"/>
    </location>
</feature>
<protein>
    <submittedName>
        <fullName evidence="2">Uncharacterized protein</fullName>
    </submittedName>
</protein>
<reference evidence="2" key="3">
    <citation type="submission" date="2025-09" db="UniProtKB">
        <authorList>
            <consortium name="Ensembl"/>
        </authorList>
    </citation>
    <scope>IDENTIFICATION</scope>
</reference>
<sequence>MAFSSCGTKYSDSKIKSLSVWGFFSSFWIWGVFFCFFHNAVKTVQAYVLLVIGLKLIFMYPNASIN</sequence>
<keyword evidence="1" id="KW-0812">Transmembrane</keyword>